<reference evidence="1" key="1">
    <citation type="submission" date="2022-05" db="EMBL/GenBank/DDBJ databases">
        <title>Complete genome sequence of toluene-degrading Gulosibacter sediminis strain ACHW.36C.</title>
        <authorList>
            <person name="Wai A.C."/>
            <person name="Lai G.K."/>
            <person name="Griffin S.D."/>
            <person name="Leung F.C."/>
        </authorList>
    </citation>
    <scope>NUCLEOTIDE SEQUENCE [LARGE SCALE GENOMIC DNA]</scope>
    <source>
        <strain evidence="1">ACHW.36C</strain>
    </source>
</reference>
<organism evidence="1">
    <name type="scientific">Gulosibacter sediminis</name>
    <dbReference type="NCBI Taxonomy" id="1729695"/>
    <lineage>
        <taxon>Bacteria</taxon>
        <taxon>Bacillati</taxon>
        <taxon>Actinomycetota</taxon>
        <taxon>Actinomycetes</taxon>
        <taxon>Micrococcales</taxon>
        <taxon>Microbacteriaceae</taxon>
        <taxon>Gulosibacter</taxon>
    </lineage>
</organism>
<sequence>MPQYIIYFNQQWVSEHSLEWFAERGPLAAAVVEEMRKAGVLIFAAGVDDRVDAAVTAEPTGAGAKITNGLFAESEQHLGGLTLIEVADDAAAADWGGRLAEACGWPQQIRRVD</sequence>
<dbReference type="Gene3D" id="3.30.70.1060">
    <property type="entry name" value="Dimeric alpha+beta barrel"/>
    <property type="match status" value="1"/>
</dbReference>
<gene>
    <name evidence="1" type="ORF">M3M28_04820</name>
</gene>
<evidence type="ECO:0008006" key="2">
    <source>
        <dbReference type="Google" id="ProtNLM"/>
    </source>
</evidence>
<dbReference type="InterPro" id="IPR011008">
    <property type="entry name" value="Dimeric_a/b-barrel"/>
</dbReference>
<dbReference type="EMBL" id="CP097160">
    <property type="protein sequence ID" value="UQN15776.1"/>
    <property type="molecule type" value="Genomic_DNA"/>
</dbReference>
<evidence type="ECO:0000313" key="1">
    <source>
        <dbReference type="EMBL" id="UQN15776.1"/>
    </source>
</evidence>
<accession>A0ABY4N2B1</accession>
<name>A0ABY4N2B1_9MICO</name>
<proteinExistence type="predicted"/>
<dbReference type="SUPFAM" id="SSF54909">
    <property type="entry name" value="Dimeric alpha+beta barrel"/>
    <property type="match status" value="1"/>
</dbReference>
<protein>
    <recommendedName>
        <fullName evidence="2">YCII-related domain-containing protein</fullName>
    </recommendedName>
</protein>